<reference evidence="1 2" key="1">
    <citation type="submission" date="2019-09" db="EMBL/GenBank/DDBJ databases">
        <authorList>
            <person name="Chandra G."/>
            <person name="Truman W A."/>
        </authorList>
    </citation>
    <scope>NUCLEOTIDE SEQUENCE [LARGE SCALE GENOMIC DNA]</scope>
    <source>
        <strain evidence="1">PS941</strain>
    </source>
</reference>
<evidence type="ECO:0000313" key="2">
    <source>
        <dbReference type="Proteomes" id="UP000326452"/>
    </source>
</evidence>
<evidence type="ECO:0000313" key="1">
    <source>
        <dbReference type="EMBL" id="VVP85565.1"/>
    </source>
</evidence>
<proteinExistence type="predicted"/>
<sequence>MNDQKTTNLAGRPGTDPIGVFDYDPPVVIEVDANGVILPIAHQNGLTVIVPRWPFPAPVGSSNFLYIYLEGDEVFNQNYPSPLTEPDYRPVIAPRFFAADGTYRLHYETITEGNPAYSGDTILVVRRTPPVLLVEPEFPSRNLNGYLNCHSTPKLWEKVIVRIPVPTLVDWFENDELRLEWTGYASLNASGPVLFTHELKKVLTAQEVVEGYDFLITDYVQYVKPLEKNSSALAVYSIYRNGVPFAKSSPGLIKVDRIIPGENRSCEP</sequence>
<accession>A0A5E7SHU4</accession>
<dbReference type="Proteomes" id="UP000326452">
    <property type="component" value="Unassembled WGS sequence"/>
</dbReference>
<dbReference type="AlphaFoldDB" id="A0A5E7SHU4"/>
<gene>
    <name evidence="1" type="ORF">PS941_01165</name>
</gene>
<name>A0A5E7SHU4_PSEFL</name>
<dbReference type="EMBL" id="CABVJC010000002">
    <property type="protein sequence ID" value="VVP85565.1"/>
    <property type="molecule type" value="Genomic_DNA"/>
</dbReference>
<protein>
    <submittedName>
        <fullName evidence="1">Uncharacterized protein</fullName>
    </submittedName>
</protein>
<organism evidence="1 2">
    <name type="scientific">Pseudomonas fluorescens</name>
    <dbReference type="NCBI Taxonomy" id="294"/>
    <lineage>
        <taxon>Bacteria</taxon>
        <taxon>Pseudomonadati</taxon>
        <taxon>Pseudomonadota</taxon>
        <taxon>Gammaproteobacteria</taxon>
        <taxon>Pseudomonadales</taxon>
        <taxon>Pseudomonadaceae</taxon>
        <taxon>Pseudomonas</taxon>
    </lineage>
</organism>